<evidence type="ECO:0000313" key="1">
    <source>
        <dbReference type="EMBL" id="KAJ8679065.1"/>
    </source>
</evidence>
<protein>
    <submittedName>
        <fullName evidence="1">Uncharacterized protein</fullName>
    </submittedName>
</protein>
<reference evidence="1" key="1">
    <citation type="submission" date="2023-04" db="EMBL/GenBank/DDBJ databases">
        <title>A chromosome-level genome assembly of the parasitoid wasp Eretmocerus hayati.</title>
        <authorList>
            <person name="Zhong Y."/>
            <person name="Liu S."/>
            <person name="Liu Y."/>
        </authorList>
    </citation>
    <scope>NUCLEOTIDE SEQUENCE</scope>
    <source>
        <strain evidence="1">ZJU_SS_LIU_2023</strain>
    </source>
</reference>
<dbReference type="Proteomes" id="UP001239111">
    <property type="component" value="Chromosome 2"/>
</dbReference>
<comment type="caution">
    <text evidence="1">The sequence shown here is derived from an EMBL/GenBank/DDBJ whole genome shotgun (WGS) entry which is preliminary data.</text>
</comment>
<accession>A0ACC2PBD6</accession>
<dbReference type="EMBL" id="CM056742">
    <property type="protein sequence ID" value="KAJ8679065.1"/>
    <property type="molecule type" value="Genomic_DNA"/>
</dbReference>
<organism evidence="1 2">
    <name type="scientific">Eretmocerus hayati</name>
    <dbReference type="NCBI Taxonomy" id="131215"/>
    <lineage>
        <taxon>Eukaryota</taxon>
        <taxon>Metazoa</taxon>
        <taxon>Ecdysozoa</taxon>
        <taxon>Arthropoda</taxon>
        <taxon>Hexapoda</taxon>
        <taxon>Insecta</taxon>
        <taxon>Pterygota</taxon>
        <taxon>Neoptera</taxon>
        <taxon>Endopterygota</taxon>
        <taxon>Hymenoptera</taxon>
        <taxon>Apocrita</taxon>
        <taxon>Proctotrupomorpha</taxon>
        <taxon>Chalcidoidea</taxon>
        <taxon>Aphelinidae</taxon>
        <taxon>Aphelininae</taxon>
        <taxon>Eretmocerus</taxon>
    </lineage>
</organism>
<proteinExistence type="predicted"/>
<evidence type="ECO:0000313" key="2">
    <source>
        <dbReference type="Proteomes" id="UP001239111"/>
    </source>
</evidence>
<sequence>MRDREVSYQIRRELVSRRKANQNLKLIFRSINKSPSFVKQIGSRKYQFSIKEMHDIDSKFSIIMTSLDQLEIFHLLLTLVQTSASQLIHFQLYEKSVIHLIKLTEYGLMSHFEIVQLLHYIGMMKQGGGAYVRCIEPLLPNFNQITLMDKAVIALAYFKTHSELPEYQLKSLEDALENESEILANNHFLLVTLCKAVGLYGSSADMTLKNLSNTIIQRKDEMDFRTSTHVLGVYAGNLILEKEALEYLITDGMKKVAKDERLCSLRLKDVNRYFWARSCLYWTLTEEEKQLSTVYLNNRYKELSNKENLEYLVRILVSLFILQCTNLEPIIKRSIDEGVFNSIFQDMYDWKLKTEFQLLMNIVKLKTYIIEPHQYQDKIQLNFTPSENLITIEKIGSQLAEQGLIKKAFIQCPVDSLMLPGLTVVTEKGSIHIDVLDRSTCMKNSLTPHGRMQLKLQLVRHLGYQHVFIDGNTLSSSKVAESALVKSIKEILVEKEGLSSVDVQEP</sequence>
<keyword evidence="2" id="KW-1185">Reference proteome</keyword>
<gene>
    <name evidence="1" type="ORF">QAD02_014852</name>
</gene>
<name>A0ACC2PBD6_9HYME</name>